<gene>
    <name evidence="2" type="ORF">FCC1311_064492</name>
</gene>
<evidence type="ECO:0000313" key="2">
    <source>
        <dbReference type="EMBL" id="GBG30229.1"/>
    </source>
</evidence>
<accession>A0A2R5GIT9</accession>
<dbReference type="PANTHER" id="PTHR24068">
    <property type="entry name" value="UBIQUITIN-CONJUGATING ENZYME E2"/>
    <property type="match status" value="1"/>
</dbReference>
<dbReference type="Pfam" id="PF00179">
    <property type="entry name" value="UQ_con"/>
    <property type="match status" value="1"/>
</dbReference>
<sequence length="140" mass="15344">MAAPVIVPRSFKLLDELEQGEKGGGVPAPHAGFVSYGLADPEDITLSSWNASIIGPQNTSLGDRIFSLKVYCDDSYPDNPPEITFVTKINMSCVNQTTGVVSKIPGWNRDCSIATCLCYLREQMKRASRHHQPPEGEEFS</sequence>
<comment type="caution">
    <text evidence="2">The sequence shown here is derived from an EMBL/GenBank/DDBJ whole genome shotgun (WGS) entry which is preliminary data.</text>
</comment>
<dbReference type="SUPFAM" id="SSF54495">
    <property type="entry name" value="UBC-like"/>
    <property type="match status" value="1"/>
</dbReference>
<reference evidence="2 3" key="1">
    <citation type="submission" date="2017-12" db="EMBL/GenBank/DDBJ databases">
        <title>Sequencing, de novo assembly and annotation of complete genome of a new Thraustochytrid species, strain FCC1311.</title>
        <authorList>
            <person name="Sedici K."/>
            <person name="Godart F."/>
            <person name="Aiese Cigliano R."/>
            <person name="Sanseverino W."/>
            <person name="Barakat M."/>
            <person name="Ortet P."/>
            <person name="Marechal E."/>
            <person name="Cagnac O."/>
            <person name="Amato A."/>
        </authorList>
    </citation>
    <scope>NUCLEOTIDE SEQUENCE [LARGE SCALE GENOMIC DNA]</scope>
</reference>
<dbReference type="CDD" id="cd23807">
    <property type="entry name" value="UEV_UBE2V"/>
    <property type="match status" value="1"/>
</dbReference>
<dbReference type="Proteomes" id="UP000241890">
    <property type="component" value="Unassembled WGS sequence"/>
</dbReference>
<evidence type="ECO:0000313" key="3">
    <source>
        <dbReference type="Proteomes" id="UP000241890"/>
    </source>
</evidence>
<dbReference type="AlphaFoldDB" id="A0A2R5GIT9"/>
<keyword evidence="3" id="KW-1185">Reference proteome</keyword>
<proteinExistence type="predicted"/>
<dbReference type="InterPro" id="IPR000608">
    <property type="entry name" value="UBC"/>
</dbReference>
<feature type="domain" description="UBC core" evidence="1">
    <location>
        <begin position="8"/>
        <end position="140"/>
    </location>
</feature>
<dbReference type="OrthoDB" id="6508832at2759"/>
<dbReference type="FunCoup" id="A0A2R5GIT9">
    <property type="interactions" value="497"/>
</dbReference>
<dbReference type="InterPro" id="IPR016135">
    <property type="entry name" value="UBQ-conjugating_enzyme/RWD"/>
</dbReference>
<protein>
    <submittedName>
        <fullName evidence="2">Ubiquitin-conjugating enzyme E2 variant 2</fullName>
    </submittedName>
</protein>
<organism evidence="2 3">
    <name type="scientific">Hondaea fermentalgiana</name>
    <dbReference type="NCBI Taxonomy" id="2315210"/>
    <lineage>
        <taxon>Eukaryota</taxon>
        <taxon>Sar</taxon>
        <taxon>Stramenopiles</taxon>
        <taxon>Bigyra</taxon>
        <taxon>Labyrinthulomycetes</taxon>
        <taxon>Thraustochytrida</taxon>
        <taxon>Thraustochytriidae</taxon>
        <taxon>Hondaea</taxon>
    </lineage>
</organism>
<evidence type="ECO:0000259" key="1">
    <source>
        <dbReference type="PROSITE" id="PS50127"/>
    </source>
</evidence>
<dbReference type="EMBL" id="BEYU01000073">
    <property type="protein sequence ID" value="GBG30229.1"/>
    <property type="molecule type" value="Genomic_DNA"/>
</dbReference>
<dbReference type="PROSITE" id="PS50127">
    <property type="entry name" value="UBC_2"/>
    <property type="match status" value="1"/>
</dbReference>
<dbReference type="Gene3D" id="3.10.110.10">
    <property type="entry name" value="Ubiquitin Conjugating Enzyme"/>
    <property type="match status" value="1"/>
</dbReference>
<name>A0A2R5GIT9_9STRA</name>
<dbReference type="InParanoid" id="A0A2R5GIT9"/>